<proteinExistence type="predicted"/>
<comment type="caution">
    <text evidence="2">The sequence shown here is derived from an EMBL/GenBank/DDBJ whole genome shotgun (WGS) entry which is preliminary data.</text>
</comment>
<keyword evidence="1" id="KW-0175">Coiled coil</keyword>
<evidence type="ECO:0008006" key="4">
    <source>
        <dbReference type="Google" id="ProtNLM"/>
    </source>
</evidence>
<keyword evidence="3" id="KW-1185">Reference proteome</keyword>
<evidence type="ECO:0000256" key="1">
    <source>
        <dbReference type="SAM" id="Coils"/>
    </source>
</evidence>
<name>A0A090D2U3_9BACT</name>
<dbReference type="OrthoDB" id="10020698at2"/>
<dbReference type="Proteomes" id="UP000031552">
    <property type="component" value="Unassembled WGS sequence"/>
</dbReference>
<evidence type="ECO:0000313" key="3">
    <source>
        <dbReference type="Proteomes" id="UP000031552"/>
    </source>
</evidence>
<dbReference type="EMBL" id="CCEJ010000011">
    <property type="protein sequence ID" value="CDR34945.1"/>
    <property type="molecule type" value="Genomic_DNA"/>
</dbReference>
<evidence type="ECO:0000313" key="2">
    <source>
        <dbReference type="EMBL" id="CDR34945.1"/>
    </source>
</evidence>
<protein>
    <recommendedName>
        <fullName evidence="4">FHA domain-containing protein</fullName>
    </recommendedName>
</protein>
<gene>
    <name evidence="2" type="ORF">CSEC_2139</name>
</gene>
<feature type="coiled-coil region" evidence="1">
    <location>
        <begin position="58"/>
        <end position="85"/>
    </location>
</feature>
<organism evidence="2 3">
    <name type="scientific">Candidatus Criblamydia sequanensis CRIB-18</name>
    <dbReference type="NCBI Taxonomy" id="1437425"/>
    <lineage>
        <taxon>Bacteria</taxon>
        <taxon>Pseudomonadati</taxon>
        <taxon>Chlamydiota</taxon>
        <taxon>Chlamydiia</taxon>
        <taxon>Parachlamydiales</taxon>
        <taxon>Candidatus Criblamydiaceae</taxon>
        <taxon>Candidatus Criblamydia</taxon>
    </lineage>
</organism>
<dbReference type="CDD" id="cd00060">
    <property type="entry name" value="FHA"/>
    <property type="match status" value="1"/>
</dbReference>
<reference evidence="2" key="2">
    <citation type="submission" date="2014-09" db="EMBL/GenBank/DDBJ databases">
        <title>Criblamydia sequanensis harbors a mega-plasmid encoding arsenite resistance.</title>
        <authorList>
            <person name="Bertelli C."/>
            <person name="Goesmann A."/>
            <person name="Greub G."/>
        </authorList>
    </citation>
    <scope>NUCLEOTIDE SEQUENCE [LARGE SCALE GENOMIC DNA]</scope>
    <source>
        <strain evidence="2">CRIB-18</strain>
    </source>
</reference>
<dbReference type="AlphaFoldDB" id="A0A090D2U3"/>
<sequence length="891" mass="102535">MLDNSLVNPSLTSEKYTKKFNYYATALCSYKGNDIRIFKFDSEDSIDLNGKVVIQIEKITLNKALEKLKKNYEKLSEEKKRSSEVADKVNRVLENSYLRGDKRLSFFEPIFNLKAEDSLLLKQLLENLKLKEEETSFSKDGLNFSSYILKNSLVLKMIDSDKTEICFKLYPKANGKVEIIAKGEQKKVLIKKLKIEGIYDELVPAIKQAMKSGVIDAMNNSLCVRLGFTKNEILMDKSGIEIEVQPKSEILSFALRRNEKETSFTLIRSDNAVFLKKEPEGKIIYQTFFEKLTLENILKRMTQEFDWSEEALKGEKEDEHEKIASDKLFSLMGIRKNSFVSYVDGIKIGFFKLDETIIAINAESKFGKQGPFFVLTFAKGRLDLFDVTTRSLVYRTSLQDFDLEKLKQVVACNSNIVDSKDLFESSVLRMLGSMEITKKKLIKKTVELSIDPKSRVGDYKKEGYRKIYALLDAYKVRDKIKLDESMTVGELLTKIKKLKKNGLTDSVGFKAMKLVLDESLLANEALSLDDKSLLEKLIQRNKEQRKIQKKQETLFENWEKYKSTSDIKDKKHFQKNKSSLTEKVLEEVLRHENEEVGVLISTGWKGHHVNVECLYENGTYKIIIANAGDGSETNRQVYEAKGRHKTPRLNKKKGITVKIFETKDREIFRKTLGNVLAFEGVCSKKKVETKFDALFDGLTLVEDYSIPPRPWQTTSNCVVRNQQESIFYICQRNDRVSLANQLQKNLEKNLINRAALVESEYPSLKDGLEAHKKIQIEPLRKGSCTMVLKDHRKDTVHYIPLGNGIKMVLGRKGDMRVSDYKKSISKRHAVLEEKKGKFLLSLHPKSHSEARVYIHRNDKKISLKKESKVKKIPLNKGDILYFNHKAQFLIV</sequence>
<accession>A0A090D2U3</accession>
<dbReference type="eggNOG" id="ENOG50342T2">
    <property type="taxonomic scope" value="Bacteria"/>
</dbReference>
<dbReference type="Gene3D" id="2.60.200.20">
    <property type="match status" value="1"/>
</dbReference>
<dbReference type="RefSeq" id="WP_041018504.1">
    <property type="nucleotide sequence ID" value="NZ_CCEJ010000011.1"/>
</dbReference>
<reference evidence="2" key="1">
    <citation type="submission" date="2013-12" db="EMBL/GenBank/DDBJ databases">
        <authorList>
            <person name="Linke B."/>
        </authorList>
    </citation>
    <scope>NUCLEOTIDE SEQUENCE [LARGE SCALE GENOMIC DNA]</scope>
    <source>
        <strain evidence="2">CRIB-18</strain>
    </source>
</reference>